<evidence type="ECO:0000256" key="1">
    <source>
        <dbReference type="SAM" id="SignalP"/>
    </source>
</evidence>
<dbReference type="Gene3D" id="3.90.226.10">
    <property type="entry name" value="2-enoyl-CoA Hydratase, Chain A, domain 1"/>
    <property type="match status" value="1"/>
</dbReference>
<name>A0ABS9L026_9BACT</name>
<dbReference type="Proteomes" id="UP001165367">
    <property type="component" value="Unassembled WGS sequence"/>
</dbReference>
<organism evidence="3 4">
    <name type="scientific">Terrimonas ginsenosidimutans</name>
    <dbReference type="NCBI Taxonomy" id="2908004"/>
    <lineage>
        <taxon>Bacteria</taxon>
        <taxon>Pseudomonadati</taxon>
        <taxon>Bacteroidota</taxon>
        <taxon>Chitinophagia</taxon>
        <taxon>Chitinophagales</taxon>
        <taxon>Chitinophagaceae</taxon>
        <taxon>Terrimonas</taxon>
    </lineage>
</organism>
<evidence type="ECO:0000259" key="2">
    <source>
        <dbReference type="Pfam" id="PF03572"/>
    </source>
</evidence>
<dbReference type="SUPFAM" id="SSF52096">
    <property type="entry name" value="ClpP/crotonase"/>
    <property type="match status" value="1"/>
</dbReference>
<protein>
    <submittedName>
        <fullName evidence="3">S41 family peptidase</fullName>
    </submittedName>
</protein>
<feature type="chain" id="PRO_5046938917" evidence="1">
    <location>
        <begin position="19"/>
        <end position="475"/>
    </location>
</feature>
<evidence type="ECO:0000313" key="3">
    <source>
        <dbReference type="EMBL" id="MCG2617961.1"/>
    </source>
</evidence>
<sequence>MKYLILICFSAAFLSAQSQPACTAAKSFDSLHLFLKENYAGYSDKVNASNKKEFALFTEKHIRAIQKTKKKAYSYQVIKDWLKFFKDEHLSMSVQFDTANGKLARDIAAVEQFPMEGISTPFLEKTTSASIEGIYYTSDSSYKVAVVKNDNGFRKYAGIILSAKAPEWKPGNVKFELVPGKGSNEYDVIWYNRYHYPIFGELDFSKGNSFHTQGWYKSNYEKPGLSNSYTPLFEEEKLHNAFFRQLDDQTSYIRISSFDANFIQSIDSVIKTNTALLESLPYMIIDVRGNGGGADISYRPLKRFMYTDPVKNIGVDLLATPYNIDITLQLINSISGMPEADKKEYSDLMENARKSNKRMFNFFPDTTITSEAIPFPKKIAVIINGRCGSTTEQFLLEARQSKKVRLFGTHSMGVLDYANVREKEICNDFTVNYPTTRSRRIDIGEGIDNVGIRPDVVLDFNNPDWLITVQKEIKK</sequence>
<keyword evidence="4" id="KW-1185">Reference proteome</keyword>
<dbReference type="InterPro" id="IPR005151">
    <property type="entry name" value="Tail-specific_protease"/>
</dbReference>
<evidence type="ECO:0000313" key="4">
    <source>
        <dbReference type="Proteomes" id="UP001165367"/>
    </source>
</evidence>
<dbReference type="InterPro" id="IPR029045">
    <property type="entry name" value="ClpP/crotonase-like_dom_sf"/>
</dbReference>
<gene>
    <name evidence="3" type="ORF">LZZ85_26905</name>
</gene>
<feature type="domain" description="Tail specific protease" evidence="2">
    <location>
        <begin position="250"/>
        <end position="457"/>
    </location>
</feature>
<dbReference type="RefSeq" id="WP_237876952.1">
    <property type="nucleotide sequence ID" value="NZ_JAKLTR010000028.1"/>
</dbReference>
<dbReference type="Pfam" id="PF03572">
    <property type="entry name" value="Peptidase_S41"/>
    <property type="match status" value="1"/>
</dbReference>
<feature type="signal peptide" evidence="1">
    <location>
        <begin position="1"/>
        <end position="18"/>
    </location>
</feature>
<comment type="caution">
    <text evidence="3">The sequence shown here is derived from an EMBL/GenBank/DDBJ whole genome shotgun (WGS) entry which is preliminary data.</text>
</comment>
<accession>A0ABS9L026</accession>
<keyword evidence="1" id="KW-0732">Signal</keyword>
<dbReference type="EMBL" id="JAKLTR010000028">
    <property type="protein sequence ID" value="MCG2617961.1"/>
    <property type="molecule type" value="Genomic_DNA"/>
</dbReference>
<proteinExistence type="predicted"/>
<reference evidence="3" key="1">
    <citation type="submission" date="2022-01" db="EMBL/GenBank/DDBJ databases">
        <authorList>
            <person name="Jo J.-H."/>
            <person name="Im W.-T."/>
        </authorList>
    </citation>
    <scope>NUCLEOTIDE SEQUENCE</scope>
    <source>
        <strain evidence="3">NA20</strain>
    </source>
</reference>